<dbReference type="InterPro" id="IPR009057">
    <property type="entry name" value="Homeodomain-like_sf"/>
</dbReference>
<dbReference type="Gene3D" id="1.10.357.10">
    <property type="entry name" value="Tetracycline Repressor, domain 2"/>
    <property type="match status" value="1"/>
</dbReference>
<accession>A0A6B2NUE9</accession>
<feature type="domain" description="HTH tetR-type" evidence="3">
    <location>
        <begin position="8"/>
        <end position="68"/>
    </location>
</feature>
<organism evidence="4">
    <name type="scientific">Ruegeria sp. PrR005</name>
    <dbReference type="NCBI Taxonomy" id="2706882"/>
    <lineage>
        <taxon>Bacteria</taxon>
        <taxon>Pseudomonadati</taxon>
        <taxon>Pseudomonadota</taxon>
        <taxon>Alphaproteobacteria</taxon>
        <taxon>Rhodobacterales</taxon>
        <taxon>Roseobacteraceae</taxon>
        <taxon>Ruegeria</taxon>
    </lineage>
</organism>
<proteinExistence type="predicted"/>
<dbReference type="RefSeq" id="WP_164130781.1">
    <property type="nucleotide sequence ID" value="NZ_JAAGOX010000022.1"/>
</dbReference>
<gene>
    <name evidence="4" type="ORF">G0P99_13885</name>
</gene>
<sequence length="203" mass="22926">MTIAPKPSSTEAAWLTAAYDLLTESGVEAVKIMPLAQKLGVARSGFYWHFKDREALLEAMVRRWEEKNTGNLVARTEAFAESIVEAMFNLFDCWLDDALFDARLDLAIRNWARNDAGLQARLDQADLARQDAVAGMFLRFGYSAQQANVRAMTVMYTQVGYISMRIEENPETRLANMPDYVEVFTGVAPSETDIDRFMSRHPA</sequence>
<dbReference type="GO" id="GO:0003700">
    <property type="term" value="F:DNA-binding transcription factor activity"/>
    <property type="evidence" value="ECO:0007669"/>
    <property type="project" value="TreeGrafter"/>
</dbReference>
<comment type="caution">
    <text evidence="4">The sequence shown here is derived from an EMBL/GenBank/DDBJ whole genome shotgun (WGS) entry which is preliminary data.</text>
</comment>
<dbReference type="InterPro" id="IPR001647">
    <property type="entry name" value="HTH_TetR"/>
</dbReference>
<evidence type="ECO:0000259" key="3">
    <source>
        <dbReference type="PROSITE" id="PS50977"/>
    </source>
</evidence>
<feature type="DNA-binding region" description="H-T-H motif" evidence="2">
    <location>
        <begin position="31"/>
        <end position="50"/>
    </location>
</feature>
<dbReference type="PANTHER" id="PTHR30055:SF237">
    <property type="entry name" value="TRANSCRIPTIONAL REPRESSOR MCE3R"/>
    <property type="match status" value="1"/>
</dbReference>
<keyword evidence="1 2" id="KW-0238">DNA-binding</keyword>
<dbReference type="PROSITE" id="PS50977">
    <property type="entry name" value="HTH_TETR_2"/>
    <property type="match status" value="1"/>
</dbReference>
<dbReference type="SUPFAM" id="SSF46689">
    <property type="entry name" value="Homeodomain-like"/>
    <property type="match status" value="1"/>
</dbReference>
<dbReference type="InterPro" id="IPR050109">
    <property type="entry name" value="HTH-type_TetR-like_transc_reg"/>
</dbReference>
<dbReference type="AlphaFoldDB" id="A0A6B2NUE9"/>
<dbReference type="PANTHER" id="PTHR30055">
    <property type="entry name" value="HTH-TYPE TRANSCRIPTIONAL REGULATOR RUTR"/>
    <property type="match status" value="1"/>
</dbReference>
<evidence type="ECO:0000313" key="4">
    <source>
        <dbReference type="EMBL" id="NDW46054.1"/>
    </source>
</evidence>
<dbReference type="PRINTS" id="PR00455">
    <property type="entry name" value="HTHTETR"/>
</dbReference>
<evidence type="ECO:0000256" key="1">
    <source>
        <dbReference type="ARBA" id="ARBA00023125"/>
    </source>
</evidence>
<protein>
    <submittedName>
        <fullName evidence="4">TetR/AcrR family transcriptional regulator</fullName>
    </submittedName>
</protein>
<dbReference type="GO" id="GO:0000976">
    <property type="term" value="F:transcription cis-regulatory region binding"/>
    <property type="evidence" value="ECO:0007669"/>
    <property type="project" value="TreeGrafter"/>
</dbReference>
<evidence type="ECO:0000256" key="2">
    <source>
        <dbReference type="PROSITE-ProRule" id="PRU00335"/>
    </source>
</evidence>
<dbReference type="Pfam" id="PF00440">
    <property type="entry name" value="TetR_N"/>
    <property type="match status" value="1"/>
</dbReference>
<name>A0A6B2NUE9_9RHOB</name>
<dbReference type="EMBL" id="JAAGOX010000022">
    <property type="protein sequence ID" value="NDW46054.1"/>
    <property type="molecule type" value="Genomic_DNA"/>
</dbReference>
<reference evidence="4" key="1">
    <citation type="submission" date="2020-02" db="EMBL/GenBank/DDBJ databases">
        <title>Delineation of the pyrene-degrading pathway in Roseobacter clade bacteria by genomic analysis.</title>
        <authorList>
            <person name="Zhou H."/>
            <person name="Wang H."/>
        </authorList>
    </citation>
    <scope>NUCLEOTIDE SEQUENCE</scope>
    <source>
        <strain evidence="4">PrR005</strain>
    </source>
</reference>